<keyword evidence="2" id="KW-1185">Reference proteome</keyword>
<accession>A0A5B0PCD6</accession>
<comment type="caution">
    <text evidence="1">The sequence shown here is derived from an EMBL/GenBank/DDBJ whole genome shotgun (WGS) entry which is preliminary data.</text>
</comment>
<name>A0A5B0PCD6_PUCGR</name>
<sequence>MGNLIYRWNLLPSDFFQQVQTFKQHNVTDMVEFHIRIFSLMSSQATWWERVVIPQLGFLTTNKKLIHFHRSIEALSNQDRKIFLHQIMKVSFERYKNAIRDQEIASVFQYFSTVNLEDMERLSCNINNKQKLEDFSGIIIMIFQIINFFQNHESKEHMGLLFAYSFLDYIDTYYQPIMIVLKKEMDEVEVFEQQLHIMGLFIKGLDNDIKKFNFDHQKEEIQELLKILKERESQRSSLGKWILVSTHKIIGYDPLRFLE</sequence>
<dbReference type="AlphaFoldDB" id="A0A5B0PCD6"/>
<proteinExistence type="predicted"/>
<organism evidence="1 2">
    <name type="scientific">Puccinia graminis f. sp. tritici</name>
    <dbReference type="NCBI Taxonomy" id="56615"/>
    <lineage>
        <taxon>Eukaryota</taxon>
        <taxon>Fungi</taxon>
        <taxon>Dikarya</taxon>
        <taxon>Basidiomycota</taxon>
        <taxon>Pucciniomycotina</taxon>
        <taxon>Pucciniomycetes</taxon>
        <taxon>Pucciniales</taxon>
        <taxon>Pucciniaceae</taxon>
        <taxon>Puccinia</taxon>
    </lineage>
</organism>
<reference evidence="1 2" key="1">
    <citation type="submission" date="2019-05" db="EMBL/GenBank/DDBJ databases">
        <title>Emergence of the Ug99 lineage of the wheat stem rust pathogen through somatic hybridization.</title>
        <authorList>
            <person name="Li F."/>
            <person name="Upadhyaya N.M."/>
            <person name="Sperschneider J."/>
            <person name="Matny O."/>
            <person name="Nguyen-Phuc H."/>
            <person name="Mago R."/>
            <person name="Raley C."/>
            <person name="Miller M.E."/>
            <person name="Silverstein K.A.T."/>
            <person name="Henningsen E."/>
            <person name="Hirsch C.D."/>
            <person name="Visser B."/>
            <person name="Pretorius Z.A."/>
            <person name="Steffenson B.J."/>
            <person name="Schwessinger B."/>
            <person name="Dodds P.N."/>
            <person name="Figueroa M."/>
        </authorList>
    </citation>
    <scope>NUCLEOTIDE SEQUENCE [LARGE SCALE GENOMIC DNA]</scope>
    <source>
        <strain evidence="1">21-0</strain>
    </source>
</reference>
<evidence type="ECO:0000313" key="1">
    <source>
        <dbReference type="EMBL" id="KAA1098300.1"/>
    </source>
</evidence>
<gene>
    <name evidence="1" type="ORF">PGT21_032934</name>
</gene>
<dbReference type="Proteomes" id="UP000324748">
    <property type="component" value="Unassembled WGS sequence"/>
</dbReference>
<evidence type="ECO:0000313" key="2">
    <source>
        <dbReference type="Proteomes" id="UP000324748"/>
    </source>
</evidence>
<protein>
    <submittedName>
        <fullName evidence="1">Uncharacterized protein</fullName>
    </submittedName>
</protein>
<dbReference type="EMBL" id="VSWC01000066">
    <property type="protein sequence ID" value="KAA1098300.1"/>
    <property type="molecule type" value="Genomic_DNA"/>
</dbReference>